<feature type="region of interest" description="Disordered" evidence="1">
    <location>
        <begin position="103"/>
        <end position="146"/>
    </location>
</feature>
<name>A0A1H6DTZ4_9ACTN</name>
<keyword evidence="4" id="KW-1185">Reference proteome</keyword>
<accession>A0A1H6DTZ4</accession>
<evidence type="ECO:0000256" key="1">
    <source>
        <dbReference type="SAM" id="MobiDB-lite"/>
    </source>
</evidence>
<dbReference type="Proteomes" id="UP000236732">
    <property type="component" value="Unassembled WGS sequence"/>
</dbReference>
<sequence length="317" mass="33963">MRAPSKLRLTVAGLAVGGVLVGSGLTGGAAHAQTADPFGFGGGSGSSFDFGGSSGGGSFDFGLTQPRQTDPGTGSSGSGLGDFFKDLGKDLGKELGNRALDSLLNRNRGGGNNTNTTQPNTGDGTVQSGDPSLTQQLPSTTSAGRRIPESIERVLRDAGVNFVDWLVKRQPGSKRDGFGSFKSPERYFRAELQRQNCRVPGYVRLFGTTVGRGRFTPSNFIGGDNLGRTLVLGRNSFLAPFGDKLKRFSTVNFVFLSKKGAEVLRPQPRVARNSVLEDRVRYSTDFLKRGVKYTVIVRYTNTCNEPVVDVLGKVRRR</sequence>
<dbReference type="OrthoDB" id="9832677at2"/>
<evidence type="ECO:0000256" key="2">
    <source>
        <dbReference type="SAM" id="SignalP"/>
    </source>
</evidence>
<feature type="compositionally biased region" description="Low complexity" evidence="1">
    <location>
        <begin position="113"/>
        <end position="125"/>
    </location>
</feature>
<keyword evidence="2" id="KW-0732">Signal</keyword>
<gene>
    <name evidence="3" type="ORF">SAMN05444920_106298</name>
</gene>
<protein>
    <submittedName>
        <fullName evidence="3">Uncharacterized protein</fullName>
    </submittedName>
</protein>
<dbReference type="AlphaFoldDB" id="A0A1H6DTZ4"/>
<feature type="signal peptide" evidence="2">
    <location>
        <begin position="1"/>
        <end position="32"/>
    </location>
</feature>
<organism evidence="3 4">
    <name type="scientific">Nonomuraea solani</name>
    <dbReference type="NCBI Taxonomy" id="1144553"/>
    <lineage>
        <taxon>Bacteria</taxon>
        <taxon>Bacillati</taxon>
        <taxon>Actinomycetota</taxon>
        <taxon>Actinomycetes</taxon>
        <taxon>Streptosporangiales</taxon>
        <taxon>Streptosporangiaceae</taxon>
        <taxon>Nonomuraea</taxon>
    </lineage>
</organism>
<feature type="compositionally biased region" description="Polar residues" evidence="1">
    <location>
        <begin position="126"/>
        <end position="143"/>
    </location>
</feature>
<proteinExistence type="predicted"/>
<dbReference type="EMBL" id="FNVT01000006">
    <property type="protein sequence ID" value="SEG88748.1"/>
    <property type="molecule type" value="Genomic_DNA"/>
</dbReference>
<reference evidence="3 4" key="1">
    <citation type="submission" date="2016-10" db="EMBL/GenBank/DDBJ databases">
        <authorList>
            <person name="de Groot N.N."/>
        </authorList>
    </citation>
    <scope>NUCLEOTIDE SEQUENCE [LARGE SCALE GENOMIC DNA]</scope>
    <source>
        <strain evidence="3 4">CGMCC 4.7037</strain>
    </source>
</reference>
<feature type="chain" id="PRO_5009296230" evidence="2">
    <location>
        <begin position="33"/>
        <end position="317"/>
    </location>
</feature>
<evidence type="ECO:0000313" key="4">
    <source>
        <dbReference type="Proteomes" id="UP000236732"/>
    </source>
</evidence>
<dbReference type="RefSeq" id="WP_103958212.1">
    <property type="nucleotide sequence ID" value="NZ_FNVT01000006.1"/>
</dbReference>
<evidence type="ECO:0000313" key="3">
    <source>
        <dbReference type="EMBL" id="SEG88748.1"/>
    </source>
</evidence>
<feature type="region of interest" description="Disordered" evidence="1">
    <location>
        <begin position="57"/>
        <end position="81"/>
    </location>
</feature>